<reference evidence="2 3" key="1">
    <citation type="submission" date="2020-10" db="EMBL/GenBank/DDBJ databases">
        <title>Wide distribution of Phycisphaera-like planctomycetes from WD2101 soil group in peatlands and genome analysis of the first cultivated representative.</title>
        <authorList>
            <person name="Dedysh S.N."/>
            <person name="Beletsky A.V."/>
            <person name="Ivanova A."/>
            <person name="Kulichevskaya I.S."/>
            <person name="Suzina N.E."/>
            <person name="Philippov D.A."/>
            <person name="Rakitin A.L."/>
            <person name="Mardanov A.V."/>
            <person name="Ravin N.V."/>
        </authorList>
    </citation>
    <scope>NUCLEOTIDE SEQUENCE [LARGE SCALE GENOMIC DNA]</scope>
    <source>
        <strain evidence="2 3">M1803</strain>
    </source>
</reference>
<dbReference type="Gene3D" id="3.20.20.150">
    <property type="entry name" value="Divalent-metal-dependent TIM barrel enzymes"/>
    <property type="match status" value="1"/>
</dbReference>
<dbReference type="InterPro" id="IPR036237">
    <property type="entry name" value="Xyl_isomerase-like_sf"/>
</dbReference>
<gene>
    <name evidence="2" type="ORF">IPV69_11570</name>
</gene>
<accession>A0A7M2X2F0</accession>
<dbReference type="PROSITE" id="PS51318">
    <property type="entry name" value="TAT"/>
    <property type="match status" value="1"/>
</dbReference>
<organism evidence="2 3">
    <name type="scientific">Humisphaera borealis</name>
    <dbReference type="NCBI Taxonomy" id="2807512"/>
    <lineage>
        <taxon>Bacteria</taxon>
        <taxon>Pseudomonadati</taxon>
        <taxon>Planctomycetota</taxon>
        <taxon>Phycisphaerae</taxon>
        <taxon>Tepidisphaerales</taxon>
        <taxon>Tepidisphaeraceae</taxon>
        <taxon>Humisphaera</taxon>
    </lineage>
</organism>
<sequence>MIDHTASDPSERRYASSFTRRHLLTAAAACLAAGSLPRRLLGEDHAVVAAKAPPLKIPDTHKISGFALGCQAWTFNRFTVMEAIEKTAKAGGRVIEFYPGQKLRRDQLAVTFNHASPQAVIDQVQAKLKQHDILAVNYGVVALPPKEDEIRKVFEFAKKMGIPAVTSEPPVESLDMIEKCVKEFDIRLCIHDHPKRANDPNYKFWDPNWVLAQVKNRDPRMGACADTGHWVRSGVKPVEALKILEGRVFSSHIKDLNEFGTTKAHDVPWGTGVSGVKEILDELKRQNFDGNISIEYEYKQDDNLAEVTQCVEFVKKYGA</sequence>
<keyword evidence="3" id="KW-1185">Reference proteome</keyword>
<dbReference type="PANTHER" id="PTHR12110:SF41">
    <property type="entry name" value="INOSOSE DEHYDRATASE"/>
    <property type="match status" value="1"/>
</dbReference>
<dbReference type="InterPro" id="IPR050312">
    <property type="entry name" value="IolE/XylAMocC-like"/>
</dbReference>
<dbReference type="PANTHER" id="PTHR12110">
    <property type="entry name" value="HYDROXYPYRUVATE ISOMERASE"/>
    <property type="match status" value="1"/>
</dbReference>
<dbReference type="RefSeq" id="WP_206295268.1">
    <property type="nucleotide sequence ID" value="NZ_CP063458.1"/>
</dbReference>
<dbReference type="SUPFAM" id="SSF51658">
    <property type="entry name" value="Xylose isomerase-like"/>
    <property type="match status" value="1"/>
</dbReference>
<dbReference type="Proteomes" id="UP000593765">
    <property type="component" value="Chromosome"/>
</dbReference>
<keyword evidence="2" id="KW-0413">Isomerase</keyword>
<evidence type="ECO:0000313" key="2">
    <source>
        <dbReference type="EMBL" id="QOV91946.1"/>
    </source>
</evidence>
<evidence type="ECO:0000313" key="3">
    <source>
        <dbReference type="Proteomes" id="UP000593765"/>
    </source>
</evidence>
<evidence type="ECO:0000259" key="1">
    <source>
        <dbReference type="Pfam" id="PF01261"/>
    </source>
</evidence>
<dbReference type="Pfam" id="PF01261">
    <property type="entry name" value="AP_endonuc_2"/>
    <property type="match status" value="1"/>
</dbReference>
<dbReference type="KEGG" id="hbs:IPV69_11570"/>
<dbReference type="EMBL" id="CP063458">
    <property type="protein sequence ID" value="QOV91946.1"/>
    <property type="molecule type" value="Genomic_DNA"/>
</dbReference>
<dbReference type="AlphaFoldDB" id="A0A7M2X2F0"/>
<name>A0A7M2X2F0_9BACT</name>
<dbReference type="InterPro" id="IPR013022">
    <property type="entry name" value="Xyl_isomerase-like_TIM-brl"/>
</dbReference>
<feature type="domain" description="Xylose isomerase-like TIM barrel" evidence="1">
    <location>
        <begin position="85"/>
        <end position="313"/>
    </location>
</feature>
<dbReference type="GO" id="GO:0016853">
    <property type="term" value="F:isomerase activity"/>
    <property type="evidence" value="ECO:0007669"/>
    <property type="project" value="UniProtKB-KW"/>
</dbReference>
<dbReference type="InterPro" id="IPR006311">
    <property type="entry name" value="TAT_signal"/>
</dbReference>
<protein>
    <submittedName>
        <fullName evidence="2">Sugar phosphate isomerase/epimerase</fullName>
    </submittedName>
</protein>
<proteinExistence type="predicted"/>